<dbReference type="Proteomes" id="UP001501752">
    <property type="component" value="Unassembled WGS sequence"/>
</dbReference>
<comment type="caution">
    <text evidence="3">The sequence shown here is derived from an EMBL/GenBank/DDBJ whole genome shotgun (WGS) entry which is preliminary data.</text>
</comment>
<proteinExistence type="predicted"/>
<dbReference type="EMBL" id="BAABIS010000001">
    <property type="protein sequence ID" value="GAA4839267.1"/>
    <property type="molecule type" value="Genomic_DNA"/>
</dbReference>
<feature type="region of interest" description="Disordered" evidence="1">
    <location>
        <begin position="1"/>
        <end position="21"/>
    </location>
</feature>
<evidence type="ECO:0000313" key="4">
    <source>
        <dbReference type="Proteomes" id="UP001501752"/>
    </source>
</evidence>
<accession>A0ABP9DGN7</accession>
<sequence>MPTFAVPSPAEPAAPPHPSASAGGWVLADSVMLRINPTPGRRLAAPELRTALSALAESEQRCARLADPACDSLYKAIAHAEGADRHRLLHLRRAVHNDRDPGPGPWPEPLPEPVTAWLDADDRRRLARTAVRTGHAAFLAHERVAFADVLGSEPFQLSLALNSPQVLDAVQRYRKAAGRASARDRKSERGLVQHWTRAVVRVSPLARLTAVAFAEWADDGTPLDQVRFARRDARSVLGLDQPQLSGLVNGILQAPEHTSPTVLARNPMLRVEGDRIRFHHHSDGQGRMLAAELNRELTVLLRLTEMGPLTPPELAAATADRLGVPVEAAGTLITAAVRAQILIPAPLLDEQSTTLLADATAALATGHGRAAELLDGIGAELTRAARAAVPERVAALSRIERAGRELNTLSAVPVRLRVNEDHLLPPTPVSPGGHATALGELPAVGRFLHLFDRHHDVRALLVRAFTDRFGTGGQAPLLDHAPELVAEVRARQQRVETDPAAAEGVLAQLHRARTRAEGALTELLERSRADGLAEARLTAAELAALADGLPEECAGDSPSYGLLVQPAGADRLVVNACYPGSGQLTTRFLDTADQDGVFRDRLRERLHRLHSGRGEQPVEDHGLHGSNLNHRLPLLERRLTPQDWVRARLVHDPATDRLVLLDGDGQPIRVLSLGMKWIDAQPAPLLVAAWLHGPSLVAFDPVERAHRTAARPLGDTAPTVRYPRLVAGDCILQRRRWYPGEDLPAPTAPVDEVADLLALTAWRARHEVPEQIVVKTPLWRLPGMARPGEESAAPRIEQIIAARRREKPQYLDLASALMVRVLPRLMERRHRGYFEEALPEVRNGANAFEWAVEVDREATDR</sequence>
<protein>
    <recommendedName>
        <fullName evidence="2">Lantibiotic dehydratase N-terminal domain-containing protein</fullName>
    </recommendedName>
</protein>
<name>A0ABP9DGN7_9ACTN</name>
<evidence type="ECO:0000313" key="3">
    <source>
        <dbReference type="EMBL" id="GAA4839267.1"/>
    </source>
</evidence>
<keyword evidence="4" id="KW-1185">Reference proteome</keyword>
<dbReference type="RefSeq" id="WP_345695808.1">
    <property type="nucleotide sequence ID" value="NZ_BAABIS010000001.1"/>
</dbReference>
<dbReference type="InterPro" id="IPR006827">
    <property type="entry name" value="Lant_deHydtase_N"/>
</dbReference>
<evidence type="ECO:0000256" key="1">
    <source>
        <dbReference type="SAM" id="MobiDB-lite"/>
    </source>
</evidence>
<reference evidence="4" key="1">
    <citation type="journal article" date="2019" name="Int. J. Syst. Evol. Microbiol.">
        <title>The Global Catalogue of Microorganisms (GCM) 10K type strain sequencing project: providing services to taxonomists for standard genome sequencing and annotation.</title>
        <authorList>
            <consortium name="The Broad Institute Genomics Platform"/>
            <consortium name="The Broad Institute Genome Sequencing Center for Infectious Disease"/>
            <person name="Wu L."/>
            <person name="Ma J."/>
        </authorList>
    </citation>
    <scope>NUCLEOTIDE SEQUENCE [LARGE SCALE GENOMIC DNA]</scope>
    <source>
        <strain evidence="4">JCM 13006</strain>
    </source>
</reference>
<feature type="compositionally biased region" description="Pro residues" evidence="1">
    <location>
        <begin position="9"/>
        <end position="18"/>
    </location>
</feature>
<gene>
    <name evidence="3" type="ORF">GCM10023235_13230</name>
</gene>
<feature type="domain" description="Lantibiotic dehydratase N-terminal" evidence="2">
    <location>
        <begin position="155"/>
        <end position="608"/>
    </location>
</feature>
<dbReference type="Pfam" id="PF04738">
    <property type="entry name" value="Lant_dehydr_N"/>
    <property type="match status" value="1"/>
</dbReference>
<evidence type="ECO:0000259" key="2">
    <source>
        <dbReference type="Pfam" id="PF04738"/>
    </source>
</evidence>
<organism evidence="3 4">
    <name type="scientific">Kitasatospora terrestris</name>
    <dbReference type="NCBI Taxonomy" id="258051"/>
    <lineage>
        <taxon>Bacteria</taxon>
        <taxon>Bacillati</taxon>
        <taxon>Actinomycetota</taxon>
        <taxon>Actinomycetes</taxon>
        <taxon>Kitasatosporales</taxon>
        <taxon>Streptomycetaceae</taxon>
        <taxon>Kitasatospora</taxon>
    </lineage>
</organism>